<keyword evidence="4" id="KW-1185">Reference proteome</keyword>
<dbReference type="Gene3D" id="1.10.287.1490">
    <property type="match status" value="1"/>
</dbReference>
<sequence length="345" mass="38325">MRAAVAGKPDPVSHGYATYGDDPEFSQEYADYPEAVDATRRDLDELFAAVDGLRAAVEESDDRERGLRQELADLTDRVERGGGHRQEDRIDLLGRQLERLQQQVQAMERAVRVADGVPQINLDDVGAETRALAKEAARWDDLHKELVTKEQRARHEQEIERLASVRAAHAQCDADLLEVMRVLASTDRSSRARGDAESRLRALSTRRRTLLDEEIPAASAAAEQARLALREADAVEARIVPQLERAERAWHDLQVRLRTRITDALGSNALLPTWFGHALGVAPPAGASGDAWIRTAASVLAYRVTFGIKDPALPLGPPAGEDTDKTERRWTWRARLESDLDDLSL</sequence>
<reference evidence="3 4" key="1">
    <citation type="submission" date="2023-06" db="EMBL/GenBank/DDBJ databases">
        <authorList>
            <person name="Oyuntsetseg B."/>
            <person name="Kim S.B."/>
        </authorList>
    </citation>
    <scope>NUCLEOTIDE SEQUENCE [LARGE SCALE GENOMIC DNA]</scope>
    <source>
        <strain evidence="3 4">4-36</strain>
    </source>
</reference>
<dbReference type="AlphaFoldDB" id="A0A9Y2JX37"/>
<name>A0A9Y2JX37_9PSEU</name>
<accession>A0A9Y2JX37</accession>
<organism evidence="3 4">
    <name type="scientific">Amycolatopsis mongoliensis</name>
    <dbReference type="NCBI Taxonomy" id="715475"/>
    <lineage>
        <taxon>Bacteria</taxon>
        <taxon>Bacillati</taxon>
        <taxon>Actinomycetota</taxon>
        <taxon>Actinomycetes</taxon>
        <taxon>Pseudonocardiales</taxon>
        <taxon>Pseudonocardiaceae</taxon>
        <taxon>Amycolatopsis</taxon>
    </lineage>
</organism>
<feature type="region of interest" description="Disordered" evidence="2">
    <location>
        <begin position="1"/>
        <end position="24"/>
    </location>
</feature>
<evidence type="ECO:0000313" key="3">
    <source>
        <dbReference type="EMBL" id="WIY06356.1"/>
    </source>
</evidence>
<keyword evidence="1" id="KW-0175">Coiled coil</keyword>
<dbReference type="EMBL" id="CP127295">
    <property type="protein sequence ID" value="WIY06356.1"/>
    <property type="molecule type" value="Genomic_DNA"/>
</dbReference>
<protein>
    <submittedName>
        <fullName evidence="3">Uncharacterized protein</fullName>
    </submittedName>
</protein>
<evidence type="ECO:0000256" key="2">
    <source>
        <dbReference type="SAM" id="MobiDB-lite"/>
    </source>
</evidence>
<evidence type="ECO:0000256" key="1">
    <source>
        <dbReference type="SAM" id="Coils"/>
    </source>
</evidence>
<evidence type="ECO:0000313" key="4">
    <source>
        <dbReference type="Proteomes" id="UP001239397"/>
    </source>
</evidence>
<dbReference type="Proteomes" id="UP001239397">
    <property type="component" value="Chromosome"/>
</dbReference>
<gene>
    <name evidence="3" type="ORF">QRX60_21835</name>
</gene>
<proteinExistence type="predicted"/>
<dbReference type="KEGG" id="amog:QRX60_21835"/>
<feature type="coiled-coil region" evidence="1">
    <location>
        <begin position="57"/>
        <end position="117"/>
    </location>
</feature>
<dbReference type="RefSeq" id="WP_286002616.1">
    <property type="nucleotide sequence ID" value="NZ_CP127295.1"/>
</dbReference>